<evidence type="ECO:0000313" key="1">
    <source>
        <dbReference type="EMBL" id="EJW04823.1"/>
    </source>
</evidence>
<dbReference type="InParanoid" id="J8ZYR9"/>
<protein>
    <submittedName>
        <fullName evidence="1">Uncharacterized protein</fullName>
    </submittedName>
</protein>
<dbReference type="VEuPathDB" id="MicrosporidiaDB:EDEG_00993"/>
<evidence type="ECO:0000313" key="2">
    <source>
        <dbReference type="Proteomes" id="UP000003163"/>
    </source>
</evidence>
<reference evidence="1 2" key="1">
    <citation type="submission" date="2011-08" db="EMBL/GenBank/DDBJ databases">
        <authorList>
            <person name="Liu Z.J."/>
            <person name="Shi F.L."/>
            <person name="Lu J.Q."/>
            <person name="Li M."/>
            <person name="Wang Z.L."/>
        </authorList>
    </citation>
    <scope>NUCLEOTIDE SEQUENCE [LARGE SCALE GENOMIC DNA]</scope>
    <source>
        <strain evidence="1 2">USNM 41457</strain>
    </source>
</reference>
<sequence length="120" mass="13933">MNLICCNFLVILASDTLKNTTKQLNEFDGNSYDPMLFNAFFINSEEKYNKMPPECNKKCNDKTDKKKFDKRRFKKTTIIQNKNDKTNNPLFAFKSCSLEAPKNKLGGRIGRKNLKSKNPR</sequence>
<gene>
    <name evidence="1" type="ORF">EDEG_00993</name>
</gene>
<proteinExistence type="predicted"/>
<dbReference type="HOGENOM" id="CLU_2049666_0_0_1"/>
<reference evidence="2" key="2">
    <citation type="submission" date="2015-07" db="EMBL/GenBank/DDBJ databases">
        <title>Contrasting host-pathogen interactions and genome evolution in two generalist and specialist microsporidian pathogens of mosquitoes.</title>
        <authorList>
            <consortium name="The Broad Institute Genomics Platform"/>
            <consortium name="The Broad Institute Genome Sequencing Center for Infectious Disease"/>
            <person name="Cuomo C.A."/>
            <person name="Sanscrainte N.D."/>
            <person name="Goldberg J.M."/>
            <person name="Heiman D."/>
            <person name="Young S."/>
            <person name="Zeng Q."/>
            <person name="Becnel J.J."/>
            <person name="Birren B.W."/>
        </authorList>
    </citation>
    <scope>NUCLEOTIDE SEQUENCE [LARGE SCALE GENOMIC DNA]</scope>
    <source>
        <strain evidence="2">USNM 41457</strain>
    </source>
</reference>
<dbReference type="Proteomes" id="UP000003163">
    <property type="component" value="Unassembled WGS sequence"/>
</dbReference>
<name>J8ZYR9_EDHAE</name>
<keyword evidence="2" id="KW-1185">Reference proteome</keyword>
<comment type="caution">
    <text evidence="1">The sequence shown here is derived from an EMBL/GenBank/DDBJ whole genome shotgun (WGS) entry which is preliminary data.</text>
</comment>
<dbReference type="EMBL" id="AFBI03000013">
    <property type="protein sequence ID" value="EJW04823.1"/>
    <property type="molecule type" value="Genomic_DNA"/>
</dbReference>
<organism evidence="1 2">
    <name type="scientific">Edhazardia aedis (strain USNM 41457)</name>
    <name type="common">Microsporidian parasite</name>
    <dbReference type="NCBI Taxonomy" id="1003232"/>
    <lineage>
        <taxon>Eukaryota</taxon>
        <taxon>Fungi</taxon>
        <taxon>Fungi incertae sedis</taxon>
        <taxon>Microsporidia</taxon>
        <taxon>Edhazardia</taxon>
    </lineage>
</organism>
<dbReference type="AlphaFoldDB" id="J8ZYR9"/>
<accession>J8ZYR9</accession>